<dbReference type="Pfam" id="PF13432">
    <property type="entry name" value="TPR_16"/>
    <property type="match status" value="2"/>
</dbReference>
<evidence type="ECO:0000256" key="2">
    <source>
        <dbReference type="ARBA" id="ARBA00022803"/>
    </source>
</evidence>
<dbReference type="KEGG" id="hsc:HVS_13270"/>
<protein>
    <submittedName>
        <fullName evidence="6">Putative CtpA-like serine protease</fullName>
        <ecNumber evidence="6">3.4.21.-</ecNumber>
    </submittedName>
</protein>
<dbReference type="InterPro" id="IPR011990">
    <property type="entry name" value="TPR-like_helical_dom_sf"/>
</dbReference>
<feature type="domain" description="Tail specific protease" evidence="5">
    <location>
        <begin position="425"/>
        <end position="611"/>
    </location>
</feature>
<name>A0A2K9EPH3_9FIRM</name>
<dbReference type="InterPro" id="IPR029045">
    <property type="entry name" value="ClpP/crotonase-like_dom_sf"/>
</dbReference>
<dbReference type="CDD" id="cd06567">
    <property type="entry name" value="Peptidase_S41"/>
    <property type="match status" value="1"/>
</dbReference>
<sequence>MLSKNKAQKKFKKEMRKILKKKEKEIGYSPYPFSDDNFYYQNDASFAKKLKNFISYGLILLMVVFVIYCISSLFVDYTDKMYSSFQNENYEDTIKYSEKLLKNNPAHYDALAYKGVSYRLLGNFQKSLEVFQTAIEFYPDNIDILNELAYCNYSLGYHYKALEYYNQVLKFDAKNVEALYWKGHTLLELFEYDEALESVDSLLRLGYNHTEVYNLKGLLFFNQNKYKAAIESFDKAIKADYETYSVYEDAHLNKIYTLFSQKDLKGCIEFCESIQEEFPHNTDILYYMGDCYSLMGEYQKAIKCYAKASRADPENSWLVAEIAMQLYYLQEYTASKIYAQRTIDKDPENLLARELLKKLEETDLPEAERIVNFVKENYLYLDKVEDFDTKAEKFMSKDKVEYQDIYEFIESIRIEDDLFTFFIWGEYYDEYIDEIEKDDIEYKMLGENYHYLRFDSFTRGISGKFTNTIKNISSTESSNLILDLRDNPGGLLFTATNILDTLLPECISSYTIDRNGYIDTYQTTYDYFPFKHIYLLVNEESASASELVALSLKTYLPNVTIVGRNTFGKGVGQTVFENKENRYIIFLTDSFWNVKETNILGKGVQPDLLVNGTELQDFLNAVMKN</sequence>
<evidence type="ECO:0000313" key="6">
    <source>
        <dbReference type="EMBL" id="AUG58521.1"/>
    </source>
</evidence>
<dbReference type="SUPFAM" id="SSF48452">
    <property type="entry name" value="TPR-like"/>
    <property type="match status" value="1"/>
</dbReference>
<dbReference type="Gene3D" id="3.90.226.10">
    <property type="entry name" value="2-enoyl-CoA Hydratase, Chain A, domain 1"/>
    <property type="match status" value="1"/>
</dbReference>
<dbReference type="InterPro" id="IPR019734">
    <property type="entry name" value="TPR_rpt"/>
</dbReference>
<evidence type="ECO:0000256" key="3">
    <source>
        <dbReference type="PROSITE-ProRule" id="PRU00339"/>
    </source>
</evidence>
<keyword evidence="4" id="KW-0472">Membrane</keyword>
<dbReference type="Gene3D" id="1.25.40.10">
    <property type="entry name" value="Tetratricopeptide repeat domain"/>
    <property type="match status" value="2"/>
</dbReference>
<keyword evidence="1" id="KW-0677">Repeat</keyword>
<feature type="transmembrane region" description="Helical" evidence="4">
    <location>
        <begin position="53"/>
        <end position="75"/>
    </location>
</feature>
<dbReference type="PANTHER" id="PTHR44943:SF8">
    <property type="entry name" value="TPR REPEAT-CONTAINING PROTEIN MJ0263"/>
    <property type="match status" value="1"/>
</dbReference>
<proteinExistence type="predicted"/>
<dbReference type="InterPro" id="IPR005151">
    <property type="entry name" value="Tail-specific_protease"/>
</dbReference>
<dbReference type="EMBL" id="CP025197">
    <property type="protein sequence ID" value="AUG58521.1"/>
    <property type="molecule type" value="Genomic_DNA"/>
</dbReference>
<keyword evidence="4" id="KW-0812">Transmembrane</keyword>
<dbReference type="SMART" id="SM00245">
    <property type="entry name" value="TSPc"/>
    <property type="match status" value="1"/>
</dbReference>
<accession>A0A2K9EPH3</accession>
<dbReference type="AlphaFoldDB" id="A0A2K9EPH3"/>
<keyword evidence="7" id="KW-1185">Reference proteome</keyword>
<dbReference type="GO" id="GO:0006508">
    <property type="term" value="P:proteolysis"/>
    <property type="evidence" value="ECO:0007669"/>
    <property type="project" value="UniProtKB-KW"/>
</dbReference>
<evidence type="ECO:0000256" key="4">
    <source>
        <dbReference type="SAM" id="Phobius"/>
    </source>
</evidence>
<dbReference type="SUPFAM" id="SSF52096">
    <property type="entry name" value="ClpP/crotonase"/>
    <property type="match status" value="1"/>
</dbReference>
<reference evidence="6 7" key="1">
    <citation type="submission" date="2017-12" db="EMBL/GenBank/DDBJ databases">
        <title>Complete genome sequence of Herbivorax saccincola GGR1, a novel Cellulosome-producing hydrolytic bacterium in a thermophilic biogas plant, established by Illumina and Nanopore MinION sequencing.</title>
        <authorList>
            <person name="Pechtl A."/>
            <person name="Ruckert C."/>
            <person name="Koeck D.E."/>
            <person name="Maus I."/>
            <person name="Winkler A."/>
            <person name="Kalinowski J."/>
            <person name="Puhler A."/>
            <person name="Schwarz W.W."/>
            <person name="Zverlov V.V."/>
            <person name="Schluter A."/>
            <person name="Liebl W."/>
        </authorList>
    </citation>
    <scope>NUCLEOTIDE SEQUENCE [LARGE SCALE GENOMIC DNA]</scope>
    <source>
        <strain evidence="7">SR1</strain>
    </source>
</reference>
<dbReference type="GO" id="GO:0008236">
    <property type="term" value="F:serine-type peptidase activity"/>
    <property type="evidence" value="ECO:0007669"/>
    <property type="project" value="InterPro"/>
</dbReference>
<evidence type="ECO:0000259" key="5">
    <source>
        <dbReference type="SMART" id="SM00245"/>
    </source>
</evidence>
<keyword evidence="6" id="KW-0378">Hydrolase</keyword>
<feature type="repeat" description="TPR" evidence="3">
    <location>
        <begin position="210"/>
        <end position="243"/>
    </location>
</feature>
<keyword evidence="2 3" id="KW-0802">TPR repeat</keyword>
<dbReference type="SMART" id="SM00028">
    <property type="entry name" value="TPR"/>
    <property type="match status" value="7"/>
</dbReference>
<dbReference type="RefSeq" id="WP_101303045.1">
    <property type="nucleotide sequence ID" value="NZ_CP025197.1"/>
</dbReference>
<dbReference type="PROSITE" id="PS50005">
    <property type="entry name" value="TPR"/>
    <property type="match status" value="3"/>
</dbReference>
<gene>
    <name evidence="6" type="ORF">HVS_13270</name>
</gene>
<evidence type="ECO:0000256" key="1">
    <source>
        <dbReference type="ARBA" id="ARBA00022737"/>
    </source>
</evidence>
<dbReference type="Pfam" id="PF03572">
    <property type="entry name" value="Peptidase_S41"/>
    <property type="match status" value="1"/>
</dbReference>
<dbReference type="Pfam" id="PF00515">
    <property type="entry name" value="TPR_1"/>
    <property type="match status" value="1"/>
</dbReference>
<dbReference type="PROSITE" id="PS50293">
    <property type="entry name" value="TPR_REGION"/>
    <property type="match status" value="1"/>
</dbReference>
<feature type="repeat" description="TPR" evidence="3">
    <location>
        <begin position="108"/>
        <end position="141"/>
    </location>
</feature>
<feature type="repeat" description="TPR" evidence="3">
    <location>
        <begin position="282"/>
        <end position="315"/>
    </location>
</feature>
<evidence type="ECO:0000313" key="7">
    <source>
        <dbReference type="Proteomes" id="UP000233534"/>
    </source>
</evidence>
<dbReference type="Proteomes" id="UP000233534">
    <property type="component" value="Chromosome"/>
</dbReference>
<keyword evidence="6" id="KW-0645">Protease</keyword>
<dbReference type="Pfam" id="PF13181">
    <property type="entry name" value="TPR_8"/>
    <property type="match status" value="1"/>
</dbReference>
<dbReference type="EC" id="3.4.21.-" evidence="6"/>
<dbReference type="PANTHER" id="PTHR44943">
    <property type="entry name" value="CELLULOSE SYNTHASE OPERON PROTEIN C"/>
    <property type="match status" value="1"/>
</dbReference>
<dbReference type="InterPro" id="IPR051685">
    <property type="entry name" value="Ycf3/AcsC/BcsC/TPR_MFPF"/>
</dbReference>
<organism evidence="6 7">
    <name type="scientific">Acetivibrio saccincola</name>
    <dbReference type="NCBI Taxonomy" id="1677857"/>
    <lineage>
        <taxon>Bacteria</taxon>
        <taxon>Bacillati</taxon>
        <taxon>Bacillota</taxon>
        <taxon>Clostridia</taxon>
        <taxon>Eubacteriales</taxon>
        <taxon>Oscillospiraceae</taxon>
        <taxon>Acetivibrio</taxon>
    </lineage>
</organism>
<keyword evidence="4" id="KW-1133">Transmembrane helix</keyword>